<dbReference type="SUPFAM" id="SSF69318">
    <property type="entry name" value="Integrin alpha N-terminal domain"/>
    <property type="match status" value="1"/>
</dbReference>
<dbReference type="PRINTS" id="PR00313">
    <property type="entry name" value="CABNDNGRPT"/>
</dbReference>
<evidence type="ECO:0000259" key="4">
    <source>
        <dbReference type="Pfam" id="PF22783"/>
    </source>
</evidence>
<dbReference type="SUPFAM" id="SSF51120">
    <property type="entry name" value="beta-Roll"/>
    <property type="match status" value="1"/>
</dbReference>
<feature type="domain" description="Bacterial Ig" evidence="2">
    <location>
        <begin position="788"/>
        <end position="867"/>
    </location>
</feature>
<dbReference type="Pfam" id="PF22783">
    <property type="entry name" value="BapA_N"/>
    <property type="match status" value="1"/>
</dbReference>
<dbReference type="NCBIfam" id="NF033510">
    <property type="entry name" value="Ca_tandemer"/>
    <property type="match status" value="20"/>
</dbReference>
<feature type="domain" description="Bacterial Ig" evidence="2">
    <location>
        <begin position="1066"/>
        <end position="1137"/>
    </location>
</feature>
<dbReference type="Pfam" id="PF19077">
    <property type="entry name" value="Big_13"/>
    <property type="match status" value="7"/>
</dbReference>
<dbReference type="GO" id="GO:0005509">
    <property type="term" value="F:calcium ion binding"/>
    <property type="evidence" value="ECO:0007669"/>
    <property type="project" value="InterPro"/>
</dbReference>
<feature type="region of interest" description="Disordered" evidence="1">
    <location>
        <begin position="1756"/>
        <end position="1777"/>
    </location>
</feature>
<dbReference type="InterPro" id="IPR041498">
    <property type="entry name" value="Big_6"/>
</dbReference>
<dbReference type="Gene3D" id="2.60.40.10">
    <property type="entry name" value="Immunoglobulins"/>
    <property type="match status" value="20"/>
</dbReference>
<feature type="domain" description="Bacterial Ig-like" evidence="3">
    <location>
        <begin position="430"/>
        <end position="516"/>
    </location>
</feature>
<protein>
    <submittedName>
        <fullName evidence="5">BapA prefix-like domain-containing protein</fullName>
    </submittedName>
</protein>
<feature type="domain" description="Bacterial Ig-like" evidence="3">
    <location>
        <begin position="1857"/>
        <end position="1948"/>
    </location>
</feature>
<feature type="domain" description="Bacterial Ig-like" evidence="3">
    <location>
        <begin position="161"/>
        <end position="246"/>
    </location>
</feature>
<feature type="region of interest" description="Disordered" evidence="1">
    <location>
        <begin position="421"/>
        <end position="444"/>
    </location>
</feature>
<evidence type="ECO:0000313" key="6">
    <source>
        <dbReference type="Proteomes" id="UP000324324"/>
    </source>
</evidence>
<dbReference type="InterPro" id="IPR019960">
    <property type="entry name" value="T1SS_VCA0849"/>
</dbReference>
<dbReference type="Proteomes" id="UP000324324">
    <property type="component" value="Unassembled WGS sequence"/>
</dbReference>
<dbReference type="InterPro" id="IPR011049">
    <property type="entry name" value="Serralysin-like_metalloprot_C"/>
</dbReference>
<evidence type="ECO:0000259" key="2">
    <source>
        <dbReference type="Pfam" id="PF17936"/>
    </source>
</evidence>
<proteinExistence type="predicted"/>
<feature type="domain" description="Bacterial Ig-like" evidence="3">
    <location>
        <begin position="1755"/>
        <end position="1845"/>
    </location>
</feature>
<feature type="region of interest" description="Disordered" evidence="1">
    <location>
        <begin position="134"/>
        <end position="158"/>
    </location>
</feature>
<feature type="domain" description="Biofilm-associated protein BapA-like prefix-like" evidence="4">
    <location>
        <begin position="33"/>
        <end position="116"/>
    </location>
</feature>
<keyword evidence="6" id="KW-1185">Reference proteome</keyword>
<feature type="domain" description="Bacterial Ig" evidence="2">
    <location>
        <begin position="975"/>
        <end position="1054"/>
    </location>
</feature>
<dbReference type="InterPro" id="IPR048051">
    <property type="entry name" value="BapA-like_prefix-like"/>
</dbReference>
<dbReference type="PROSITE" id="PS00330">
    <property type="entry name" value="HEMOLYSIN_CALCIUM"/>
    <property type="match status" value="2"/>
</dbReference>
<feature type="compositionally biased region" description="Polar residues" evidence="1">
    <location>
        <begin position="316"/>
        <end position="328"/>
    </location>
</feature>
<dbReference type="NCBIfam" id="NF033677">
    <property type="entry name" value="biofilm_BapA_N"/>
    <property type="match status" value="1"/>
</dbReference>
<dbReference type="InterPro" id="IPR001343">
    <property type="entry name" value="Hemolysn_Ca-bd"/>
</dbReference>
<reference evidence="5 6" key="1">
    <citation type="submission" date="2019-09" db="EMBL/GenBank/DDBJ databases">
        <title>Isolation of a novel species in the genus Cupriavidus from patients with sepsis using whole genome sequencing.</title>
        <authorList>
            <person name="Kweon O.J."/>
            <person name="Lee M.-K."/>
        </authorList>
    </citation>
    <scope>NUCLEOTIDE SEQUENCE [LARGE SCALE GENOMIC DNA]</scope>
    <source>
        <strain evidence="5 6">MKL-01</strain>
    </source>
</reference>
<dbReference type="InterPro" id="IPR013783">
    <property type="entry name" value="Ig-like_fold"/>
</dbReference>
<feature type="domain" description="Bacterial Ig" evidence="2">
    <location>
        <begin position="1661"/>
        <end position="1739"/>
    </location>
</feature>
<organism evidence="5 6">
    <name type="scientific">Cupriavidus cauae</name>
    <dbReference type="NCBI Taxonomy" id="2608999"/>
    <lineage>
        <taxon>Bacteria</taxon>
        <taxon>Pseudomonadati</taxon>
        <taxon>Pseudomonadota</taxon>
        <taxon>Betaproteobacteria</taxon>
        <taxon>Burkholderiales</taxon>
        <taxon>Burkholderiaceae</taxon>
        <taxon>Cupriavidus</taxon>
    </lineage>
</organism>
<feature type="domain" description="Bacterial Ig-like" evidence="3">
    <location>
        <begin position="895"/>
        <end position="973"/>
    </location>
</feature>
<feature type="domain" description="Bacterial Ig" evidence="2">
    <location>
        <begin position="1494"/>
        <end position="1573"/>
    </location>
</feature>
<feature type="domain" description="Bacterial Ig" evidence="2">
    <location>
        <begin position="704"/>
        <end position="784"/>
    </location>
</feature>
<dbReference type="NCBIfam" id="TIGR03661">
    <property type="entry name" value="T1SS_VCA0849"/>
    <property type="match status" value="1"/>
</dbReference>
<evidence type="ECO:0000313" key="5">
    <source>
        <dbReference type="EMBL" id="KAA6128044.1"/>
    </source>
</evidence>
<feature type="domain" description="Bacterial Ig" evidence="2">
    <location>
        <begin position="1141"/>
        <end position="1220"/>
    </location>
</feature>
<dbReference type="RefSeq" id="WP_150082675.1">
    <property type="nucleotide sequence ID" value="NZ_VWRN01000023.1"/>
</dbReference>
<feature type="domain" description="Bacterial Ig" evidence="2">
    <location>
        <begin position="332"/>
        <end position="410"/>
    </location>
</feature>
<dbReference type="Pfam" id="PF00353">
    <property type="entry name" value="HemolysinCabind"/>
    <property type="match status" value="2"/>
</dbReference>
<gene>
    <name evidence="5" type="ORF">F1599_07685</name>
</gene>
<feature type="domain" description="Bacterial Ig" evidence="2">
    <location>
        <begin position="1586"/>
        <end position="1656"/>
    </location>
</feature>
<feature type="domain" description="Bacterial Ig-like" evidence="3">
    <location>
        <begin position="1248"/>
        <end position="1326"/>
    </location>
</feature>
<dbReference type="InterPro" id="IPR014756">
    <property type="entry name" value="Ig_E-set"/>
</dbReference>
<feature type="domain" description="Bacterial Ig" evidence="2">
    <location>
        <begin position="248"/>
        <end position="327"/>
    </location>
</feature>
<feature type="domain" description="Bacterial Ig" evidence="2">
    <location>
        <begin position="519"/>
        <end position="596"/>
    </location>
</feature>
<comment type="caution">
    <text evidence="5">The sequence shown here is derived from an EMBL/GenBank/DDBJ whole genome shotgun (WGS) entry which is preliminary data.</text>
</comment>
<sequence length="2311" mass="224121">MASSAVLQNHIDVAVPVGTKTIAAPEGAANFLVAGNKDNVANYAREGNDLLIEFKDGQTLRIQGFFANGVNFNNLVFVQDDARWLATFDQALMAGGDNVLESAVVYEPIADSSAALLGILGLAAGAGVIAAAAGGGGGGGDDSRPAPGRPTVSLLDDQSPVTGTIANGSATNDATPTLQGTGALPNGRIQISIDGQPPVTVNADANGNWSYTPPALAAGQHQIVVTQTGADGKTSEPTVIDLAVDTTAPATPTLNPSNGATLSGTAEAGSTVGIDLNGDGTPDATVIADGNGNWTYTPTSPLPDGTTVTVVATDPAGNTSEPATTTVDAQPPATPTVNPTNGTSLSGTAEAGSTVGIDLNGDGTPDATVVTDGGGNWTYTPTSPVPDGTTVTVVATDPAGNTSGPATTTVDAAAPAAPAISSVTDDTDPVSGPLTSGGSTNDTTPTIAGTAEANSTVQIFNGTTLLGTVVADGSGNWTFTPTTPLADGNYSLTATATDAVGNVSGPGTAFIITVDTAPPAAPAISQANGTTLAGTAEAGSTIAIDLNGDGTPDTTVTADGSGNWSYTPATPLPDGTVVSVTAIDAAGNGSAPVTATIDSVAPTAPAIASVTDDADPVSGPLTSGGSTNDATPTIAGTAEANSTVQIFNGTTLLGTVVADGSGNWTFTPTTPLADGSYSLTATATDAAGNTSPASTAFDLTVDTAPPAVPVIVQANGNTIAGTADANSTIAIDTNGDGTPDATVTADGAGNWTYTPTTPLADGATVSVTATDPAGNASAPATATVDAVAPGTPTIAPTNGTLLQGTAEANSTVNIDTNGDGTADATVTADGAGNWTYTPTAPLADGTVVEVTATDAAGNTSAPATETVDAAAPSAPSIDTVVDDVDPVSAPLTSGDSTNDATPTIAGTAEANSTVQIFNGTTLIGTATADGSGNWTFSPTTPLADGSYSLTAVATDAAGNTSPASAAFDFTVDTAAPAAPVILLASADTITGTADPFSSIAIDTNGDGTPDGTVTADGSGNWSFSPGLPLADGTTVSVTATDAAGNASTPATATVDALPPGTPTIAPTNGIQLEGTAEANSTVRIDTNGDGTPDATVTADGAGNWTYTPATPLADGTVVSVTATDAAGNTSTPATATVDAAAPAVPTIEPSNGSVLEGTAEADSTVNIDTNGDGTPDATVTADGTGNWSYTPTTPLTDGTVVTVTATDAAGNTSAPATATVDAAAPAAPAITSVVDDADPVSAPLTSGDSTNDATPTIAGTAEANSTVQIFNGTTLIGTATADGTGNWTFSPTSPLADGSYSLTAVATDAAGNISPASGAFDFTVDTAPPAAPVITTANGGTIAGTAEANSSIAIDTDGDGTPDATVTADGSGNWSYAPTTPIADGTTISVTATDAAGNASAPATIAIDSVAPAAPVIAPTNGTVIEGTAEANSTIAIDTNGDGTPDATVTADGSGNWTYTPTTPLADGTVVSATATDAAGNTSAPGSATVDAVAPGTPTVQPTDGTLLQGTADANSTVNIDTDGDGTADATVTADGSGNWTYTPTTPLADGTVVNVTASDAAGNVSAPATTTVDALPPGVPTIAPTDGTLLEGTAEANSTVDIDTNGDGTPEATVTADGGGNWTYTPPTPLPDGTVVSVTARDAVGNTSAPATATVDAVPPAAPVIAPTNGTVIEGTAEANSTIAIDTNGDGTPEATVTADGSGNWTYTPTAPLADGTVVSATATDAAGNTSAPGSATVDAVAPIVPVIVSVTDDVDPASGPLTSGGSTNDGTPTIAGTAEANSTVRIFNGTTLVGTATADGTGNWSFTPTTALADGSYSLTAVATDAAGNASGSSTAFDLTIDTAAPAATLAITGMTDDTGTAGDWTTGDTAPTFSGTLSAPLADGDRVEVSYDGGTTWTQATVNGTSWSWSAPNHQFADGNHSVTVRLIDAAGNIGASSDTQTFTISTNVAPEVSAQESGGLLGIVDANVLGLIDLSSQQVFGASDYNNNIQQVVLRYGGLIGLPLQRLGYNAELAAELGINVVPLHDPGILGVIAAVSTLTITSADGGPIDTLRLNELLGSVTIEGGLLGVSLDLLSNFTITATDTTGLTDTANATQLASAEVLAGLLGSSQSTAIVEGTSSADTVDGTGNSDRLYGYAGDDTLNGGDGNDLLRGGAGNDTLNGGNGNDLLIGGAGNDTMSGGAGGDVFLYEVTANDGTGGNGSDVITDFTVGTAPGQAASDVIDLSSLLVGYTGDGDGPAHYVNGVATIDDGDNIGDYLSVTNDGTNTVIHIDRDGTGAAFGSETLVTLTNVNTDMETLLANRQVLV</sequence>
<evidence type="ECO:0000259" key="3">
    <source>
        <dbReference type="Pfam" id="PF19077"/>
    </source>
</evidence>
<dbReference type="SUPFAM" id="SSF81296">
    <property type="entry name" value="E set domains"/>
    <property type="match status" value="1"/>
</dbReference>
<dbReference type="InterPro" id="IPR018511">
    <property type="entry name" value="Hemolysin-typ_Ca-bd_CS"/>
</dbReference>
<evidence type="ECO:0000256" key="1">
    <source>
        <dbReference type="SAM" id="MobiDB-lite"/>
    </source>
</evidence>
<name>A0A5M8B4R3_9BURK</name>
<feature type="domain" description="Bacterial Ig" evidence="2">
    <location>
        <begin position="1329"/>
        <end position="1406"/>
    </location>
</feature>
<dbReference type="InterPro" id="IPR044016">
    <property type="entry name" value="Big_13"/>
</dbReference>
<dbReference type="Gene3D" id="2.150.10.10">
    <property type="entry name" value="Serralysin-like metalloprotease, C-terminal"/>
    <property type="match status" value="1"/>
</dbReference>
<feature type="compositionally biased region" description="Polar residues" evidence="1">
    <location>
        <begin position="1762"/>
        <end position="1773"/>
    </location>
</feature>
<feature type="region of interest" description="Disordered" evidence="1">
    <location>
        <begin position="316"/>
        <end position="346"/>
    </location>
</feature>
<feature type="domain" description="Bacterial Ig-like" evidence="3">
    <location>
        <begin position="613"/>
        <end position="703"/>
    </location>
</feature>
<feature type="compositionally biased region" description="Polar residues" evidence="1">
    <location>
        <begin position="433"/>
        <end position="444"/>
    </location>
</feature>
<dbReference type="Pfam" id="PF17936">
    <property type="entry name" value="Big_6"/>
    <property type="match status" value="13"/>
</dbReference>
<feature type="compositionally biased region" description="Polar residues" evidence="1">
    <location>
        <begin position="335"/>
        <end position="346"/>
    </location>
</feature>
<accession>A0A5M8B4R3</accession>
<dbReference type="InterPro" id="IPR028994">
    <property type="entry name" value="Integrin_alpha_N"/>
</dbReference>
<dbReference type="EMBL" id="VWRN01000023">
    <property type="protein sequence ID" value="KAA6128044.1"/>
    <property type="molecule type" value="Genomic_DNA"/>
</dbReference>
<feature type="domain" description="Bacterial Ig" evidence="2">
    <location>
        <begin position="1411"/>
        <end position="1490"/>
    </location>
</feature>